<protein>
    <submittedName>
        <fullName evidence="1">Uncharacterized protein</fullName>
    </submittedName>
</protein>
<reference evidence="1" key="1">
    <citation type="journal article" date="2015" name="Front. Microbiol.">
        <title>Combining genomic sequencing methods to explore viral diversity and reveal potential virus-host interactions.</title>
        <authorList>
            <person name="Chow C.E."/>
            <person name="Winget D.M."/>
            <person name="White R.A.III."/>
            <person name="Hallam S.J."/>
            <person name="Suttle C.A."/>
        </authorList>
    </citation>
    <scope>NUCLEOTIDE SEQUENCE</scope>
    <source>
        <strain evidence="1">Oxic1_7</strain>
    </source>
</reference>
<reference evidence="1" key="2">
    <citation type="submission" date="2015-03" db="EMBL/GenBank/DDBJ databases">
        <authorList>
            <person name="Chow C.-E.T."/>
            <person name="Winget D.M."/>
            <person name="White R.A.III."/>
            <person name="Hallam S.J."/>
            <person name="Suttle C.A."/>
        </authorList>
    </citation>
    <scope>NUCLEOTIDE SEQUENCE</scope>
    <source>
        <strain evidence="1">Oxic1_7</strain>
    </source>
</reference>
<dbReference type="EMBL" id="KR029602">
    <property type="protein sequence ID" value="AKH48311.1"/>
    <property type="molecule type" value="Genomic_DNA"/>
</dbReference>
<organism evidence="1">
    <name type="scientific">uncultured marine virus</name>
    <dbReference type="NCBI Taxonomy" id="186617"/>
    <lineage>
        <taxon>Viruses</taxon>
        <taxon>environmental samples</taxon>
    </lineage>
</organism>
<name>A0A0F7LAV4_9VIRU</name>
<evidence type="ECO:0000313" key="1">
    <source>
        <dbReference type="EMBL" id="AKH48311.1"/>
    </source>
</evidence>
<sequence>MVKQSGIAFGQRTKQKGQSDLDQLISLKQFLRQRFHMDFKREWYVGFDREYGNLYRISESVGRQELERFRWKNPDLLCVDKQHGVIIVELDGAIHDRKVKKQRKEMTYLEEQESNLLSSILPILKSAKKQL</sequence>
<proteinExistence type="predicted"/>
<accession>A0A0F7LAV4</accession>